<dbReference type="GO" id="GO:0003677">
    <property type="term" value="F:DNA binding"/>
    <property type="evidence" value="ECO:0007669"/>
    <property type="project" value="UniProtKB-KW"/>
</dbReference>
<evidence type="ECO:0000259" key="3">
    <source>
        <dbReference type="PROSITE" id="PS50110"/>
    </source>
</evidence>
<gene>
    <name evidence="4" type="ORF">MNBD_ACTINO02-3123</name>
</gene>
<dbReference type="GO" id="GO:0000160">
    <property type="term" value="P:phosphorelay signal transduction system"/>
    <property type="evidence" value="ECO:0007669"/>
    <property type="project" value="InterPro"/>
</dbReference>
<organism evidence="4">
    <name type="scientific">hydrothermal vent metagenome</name>
    <dbReference type="NCBI Taxonomy" id="652676"/>
    <lineage>
        <taxon>unclassified sequences</taxon>
        <taxon>metagenomes</taxon>
        <taxon>ecological metagenomes</taxon>
    </lineage>
</organism>
<feature type="domain" description="HTH luxR-type" evidence="2">
    <location>
        <begin position="69"/>
        <end position="134"/>
    </location>
</feature>
<dbReference type="InterPro" id="IPR000792">
    <property type="entry name" value="Tscrpt_reg_LuxR_C"/>
</dbReference>
<evidence type="ECO:0000313" key="4">
    <source>
        <dbReference type="EMBL" id="VAW07585.1"/>
    </source>
</evidence>
<dbReference type="SUPFAM" id="SSF46894">
    <property type="entry name" value="C-terminal effector domain of the bipartite response regulators"/>
    <property type="match status" value="1"/>
</dbReference>
<dbReference type="GO" id="GO:0006355">
    <property type="term" value="P:regulation of DNA-templated transcription"/>
    <property type="evidence" value="ECO:0007669"/>
    <property type="project" value="InterPro"/>
</dbReference>
<dbReference type="PROSITE" id="PS50043">
    <property type="entry name" value="HTH_LUXR_2"/>
    <property type="match status" value="1"/>
</dbReference>
<protein>
    <submittedName>
        <fullName evidence="4">Two-component transcriptional response regulator, LuxR family</fullName>
    </submittedName>
</protein>
<dbReference type="SMART" id="SM00421">
    <property type="entry name" value="HTH_LUXR"/>
    <property type="match status" value="1"/>
</dbReference>
<reference evidence="4" key="1">
    <citation type="submission" date="2018-06" db="EMBL/GenBank/DDBJ databases">
        <authorList>
            <person name="Zhirakovskaya E."/>
        </authorList>
    </citation>
    <scope>NUCLEOTIDE SEQUENCE</scope>
</reference>
<evidence type="ECO:0000256" key="1">
    <source>
        <dbReference type="ARBA" id="ARBA00023125"/>
    </source>
</evidence>
<dbReference type="PROSITE" id="PS50110">
    <property type="entry name" value="RESPONSE_REGULATORY"/>
    <property type="match status" value="1"/>
</dbReference>
<dbReference type="CDD" id="cd06170">
    <property type="entry name" value="LuxR_C_like"/>
    <property type="match status" value="1"/>
</dbReference>
<name>A0A3B0SP39_9ZZZZ</name>
<dbReference type="SUPFAM" id="SSF52172">
    <property type="entry name" value="CheY-like"/>
    <property type="match status" value="1"/>
</dbReference>
<keyword evidence="1" id="KW-0238">DNA-binding</keyword>
<dbReference type="PRINTS" id="PR00038">
    <property type="entry name" value="HTHLUXR"/>
</dbReference>
<evidence type="ECO:0000259" key="2">
    <source>
        <dbReference type="PROSITE" id="PS50043"/>
    </source>
</evidence>
<dbReference type="PANTHER" id="PTHR43214:SF43">
    <property type="entry name" value="TWO-COMPONENT RESPONSE REGULATOR"/>
    <property type="match status" value="1"/>
</dbReference>
<dbReference type="Pfam" id="PF00196">
    <property type="entry name" value="GerE"/>
    <property type="match status" value="1"/>
</dbReference>
<dbReference type="PANTHER" id="PTHR43214">
    <property type="entry name" value="TWO-COMPONENT RESPONSE REGULATOR"/>
    <property type="match status" value="1"/>
</dbReference>
<accession>A0A3B0SP39</accession>
<dbReference type="InterPro" id="IPR001789">
    <property type="entry name" value="Sig_transdc_resp-reg_receiver"/>
</dbReference>
<dbReference type="EMBL" id="UOEK01000408">
    <property type="protein sequence ID" value="VAW07585.1"/>
    <property type="molecule type" value="Genomic_DNA"/>
</dbReference>
<dbReference type="Gene3D" id="3.40.50.2300">
    <property type="match status" value="1"/>
</dbReference>
<dbReference type="InterPro" id="IPR011006">
    <property type="entry name" value="CheY-like_superfamily"/>
</dbReference>
<dbReference type="PROSITE" id="PS00622">
    <property type="entry name" value="HTH_LUXR_1"/>
    <property type="match status" value="1"/>
</dbReference>
<dbReference type="InterPro" id="IPR039420">
    <property type="entry name" value="WalR-like"/>
</dbReference>
<feature type="domain" description="Response regulatory" evidence="3">
    <location>
        <begin position="1"/>
        <end position="42"/>
    </location>
</feature>
<sequence length="139" mass="15044">MLILTTYDAPEWVDDAIKAGAAGYLLKDTPRHRLIEAIKGTVHGRTHVDPGVAGQLFDRLTSEPMRHADTTVTANLTERELDVLRALGRGLTNSEIAARLFLSEGTVRNYVSAVIAKLGVSDRTQAAVIAVRHGIVDSD</sequence>
<proteinExistence type="predicted"/>
<dbReference type="AlphaFoldDB" id="A0A3B0SP39"/>
<dbReference type="InterPro" id="IPR016032">
    <property type="entry name" value="Sig_transdc_resp-reg_C-effctor"/>
</dbReference>